<dbReference type="SUPFAM" id="SSF74853">
    <property type="entry name" value="Lamin A/C globular tail domain"/>
    <property type="match status" value="1"/>
</dbReference>
<dbReference type="EMBL" id="JAGQHR010000476">
    <property type="protein sequence ID" value="MCA9728785.1"/>
    <property type="molecule type" value="Genomic_DNA"/>
</dbReference>
<dbReference type="PROSITE" id="PS51841">
    <property type="entry name" value="LTD"/>
    <property type="match status" value="1"/>
</dbReference>
<protein>
    <submittedName>
        <fullName evidence="2">Lamin tail domain-containing protein</fullName>
    </submittedName>
</protein>
<evidence type="ECO:0000313" key="2">
    <source>
        <dbReference type="EMBL" id="MCA9728785.1"/>
    </source>
</evidence>
<dbReference type="AlphaFoldDB" id="A0A956RQB0"/>
<organism evidence="2 3">
    <name type="scientific">Eiseniibacteriota bacterium</name>
    <dbReference type="NCBI Taxonomy" id="2212470"/>
    <lineage>
        <taxon>Bacteria</taxon>
        <taxon>Candidatus Eiseniibacteriota</taxon>
    </lineage>
</organism>
<dbReference type="Proteomes" id="UP000697710">
    <property type="component" value="Unassembled WGS sequence"/>
</dbReference>
<dbReference type="Gene3D" id="2.60.40.1260">
    <property type="entry name" value="Lamin Tail domain"/>
    <property type="match status" value="1"/>
</dbReference>
<name>A0A956RQB0_UNCEI</name>
<dbReference type="InterPro" id="IPR001322">
    <property type="entry name" value="Lamin_tail_dom"/>
</dbReference>
<evidence type="ECO:0000259" key="1">
    <source>
        <dbReference type="PROSITE" id="PS51841"/>
    </source>
</evidence>
<dbReference type="InterPro" id="IPR036415">
    <property type="entry name" value="Lamin_tail_dom_sf"/>
</dbReference>
<gene>
    <name evidence="2" type="ORF">KC729_13930</name>
</gene>
<sequence>MMRRLYASPGSPVRSLVALAMGIILPSLFVAGTALAAPVDVTGRFFYQDREWDGAGYTGTVQDLPIRYADIEVVNALSQGIVATGRTDEDGAYSVTVNLFATADLYVRCSSATTNDPDYHIWVVNTFQRINGTSDITNSVVHAIVSATQPVDPNQPASGDFGDFEIADATGHGVAQAFNILDNAIDACDYLATPQALGRYPDASEFVVYGWNGQAGSMGSNYQWHGIFLTARPEDTDGWSDAVILHETGHWVADFFGDDDNPGGTHILGDSFQDPRLSYGEGYATFFCAEVREFRSARLNGLGQPIDDEVSIYADLAIPPTIPEAGGLEFAYDFETGLYTNGVPIDQIGSANETGVTAAMWDIVDGPTTPDASEGFDDDEIDDTGALSWDVTRNFMPVRGLSDWLTIEDFHDGWFVQHGASFLRAEMDSIFVGMQDMPFSLDAYEPDDAIGTAPLVEPLTYAAGPGGAVVINEIDLGPEERIELYNSGDMPVNLTNWRIRTDRNGFPSSDYFFPAFILYPGAHVVVHSGGDAANNGPVHLFDEFFLVYWVNEDDGACTLTNSSGTNIDFLRWDNVNGQDPSNKAVPPGLQWTGTLLSAPDGLMLGRDQDGTDTDDASDFLLRGPSFGGPNFDVIPRHHAYPVGDRDLARIDLQDGDLLAVSAFSPHSAGQPVMELLSAEGVSSGA</sequence>
<evidence type="ECO:0000313" key="3">
    <source>
        <dbReference type="Proteomes" id="UP000697710"/>
    </source>
</evidence>
<feature type="domain" description="LTD" evidence="1">
    <location>
        <begin position="457"/>
        <end position="615"/>
    </location>
</feature>
<accession>A0A956RQB0</accession>
<reference evidence="2" key="2">
    <citation type="journal article" date="2021" name="Microbiome">
        <title>Successional dynamics and alternative stable states in a saline activated sludge microbial community over 9 years.</title>
        <authorList>
            <person name="Wang Y."/>
            <person name="Ye J."/>
            <person name="Ju F."/>
            <person name="Liu L."/>
            <person name="Boyd J.A."/>
            <person name="Deng Y."/>
            <person name="Parks D.H."/>
            <person name="Jiang X."/>
            <person name="Yin X."/>
            <person name="Woodcroft B.J."/>
            <person name="Tyson G.W."/>
            <person name="Hugenholtz P."/>
            <person name="Polz M.F."/>
            <person name="Zhang T."/>
        </authorList>
    </citation>
    <scope>NUCLEOTIDE SEQUENCE</scope>
    <source>
        <strain evidence="2">HKST-UBA01</strain>
    </source>
</reference>
<reference evidence="2" key="1">
    <citation type="submission" date="2020-04" db="EMBL/GenBank/DDBJ databases">
        <authorList>
            <person name="Zhang T."/>
        </authorList>
    </citation>
    <scope>NUCLEOTIDE SEQUENCE</scope>
    <source>
        <strain evidence="2">HKST-UBA01</strain>
    </source>
</reference>
<dbReference type="Pfam" id="PF00932">
    <property type="entry name" value="LTD"/>
    <property type="match status" value="1"/>
</dbReference>
<proteinExistence type="predicted"/>
<comment type="caution">
    <text evidence="2">The sequence shown here is derived from an EMBL/GenBank/DDBJ whole genome shotgun (WGS) entry which is preliminary data.</text>
</comment>
<feature type="non-terminal residue" evidence="2">
    <location>
        <position position="685"/>
    </location>
</feature>